<dbReference type="Pfam" id="PF01432">
    <property type="entry name" value="Peptidase_M3"/>
    <property type="match status" value="1"/>
</dbReference>
<keyword evidence="5 6" id="KW-0482">Metalloprotease</keyword>
<evidence type="ECO:0000256" key="6">
    <source>
        <dbReference type="RuleBase" id="RU368091"/>
    </source>
</evidence>
<evidence type="ECO:0000259" key="7">
    <source>
        <dbReference type="Pfam" id="PF01432"/>
    </source>
</evidence>
<keyword evidence="3 6" id="KW-0378">Hydrolase</keyword>
<comment type="function">
    <text evidence="6">Has oligopeptidase activity and degrades a variety of small bioactive peptides.</text>
</comment>
<feature type="domain" description="Peptidase M3A/M3B catalytic" evidence="7">
    <location>
        <begin position="207"/>
        <end position="587"/>
    </location>
</feature>
<dbReference type="Pfam" id="PF08439">
    <property type="entry name" value="Peptidase_M3_N"/>
    <property type="match status" value="1"/>
</dbReference>
<dbReference type="InterPro" id="IPR001567">
    <property type="entry name" value="Pept_M3A_M3B_dom"/>
</dbReference>
<dbReference type="STRING" id="449659.IV66_GL000798"/>
<dbReference type="OrthoDB" id="9766487at2"/>
<keyword evidence="4 6" id="KW-0862">Zinc</keyword>
<dbReference type="Gene3D" id="1.10.1370.20">
    <property type="entry name" value="Oligoendopeptidase f, C-terminal domain"/>
    <property type="match status" value="1"/>
</dbReference>
<keyword evidence="2 6" id="KW-0479">Metal-binding</keyword>
<dbReference type="PANTHER" id="PTHR11804">
    <property type="entry name" value="PROTEASE M3 THIMET OLIGOPEPTIDASE-RELATED"/>
    <property type="match status" value="1"/>
</dbReference>
<proteinExistence type="inferred from homology"/>
<dbReference type="InterPro" id="IPR013647">
    <property type="entry name" value="OligopepF_N_dom"/>
</dbReference>
<dbReference type="GO" id="GO:0004222">
    <property type="term" value="F:metalloendopeptidase activity"/>
    <property type="evidence" value="ECO:0007669"/>
    <property type="project" value="UniProtKB-UniRule"/>
</dbReference>
<comment type="cofactor">
    <cofactor evidence="6">
        <name>Zn(2+)</name>
        <dbReference type="ChEBI" id="CHEBI:29105"/>
    </cofactor>
    <text evidence="6">Binds 1 zinc ion.</text>
</comment>
<name>A0A0R2L4K9_9LACO</name>
<organism evidence="9 10">
    <name type="scientific">Ligilactobacillus pobuzihii</name>
    <dbReference type="NCBI Taxonomy" id="449659"/>
    <lineage>
        <taxon>Bacteria</taxon>
        <taxon>Bacillati</taxon>
        <taxon>Bacillota</taxon>
        <taxon>Bacilli</taxon>
        <taxon>Lactobacillales</taxon>
        <taxon>Lactobacillaceae</taxon>
        <taxon>Ligilactobacillus</taxon>
    </lineage>
</organism>
<evidence type="ECO:0000256" key="2">
    <source>
        <dbReference type="ARBA" id="ARBA00022723"/>
    </source>
</evidence>
<dbReference type="InterPro" id="IPR042088">
    <property type="entry name" value="OligoPept_F_C"/>
</dbReference>
<dbReference type="EMBL" id="JQCN01000067">
    <property type="protein sequence ID" value="KRN96304.1"/>
    <property type="molecule type" value="Genomic_DNA"/>
</dbReference>
<dbReference type="GO" id="GO:0046872">
    <property type="term" value="F:metal ion binding"/>
    <property type="evidence" value="ECO:0007669"/>
    <property type="project" value="UniProtKB-UniRule"/>
</dbReference>
<dbReference type="PATRIC" id="fig|449659.4.peg.804"/>
<dbReference type="Gene3D" id="1.10.287.830">
    <property type="entry name" value="putative peptidase helix hairpin domain like"/>
    <property type="match status" value="1"/>
</dbReference>
<reference evidence="9 10" key="1">
    <citation type="journal article" date="2015" name="Genome Announc.">
        <title>Expanding the biotechnology potential of lactobacilli through comparative genomics of 213 strains and associated genera.</title>
        <authorList>
            <person name="Sun Z."/>
            <person name="Harris H.M."/>
            <person name="McCann A."/>
            <person name="Guo C."/>
            <person name="Argimon S."/>
            <person name="Zhang W."/>
            <person name="Yang X."/>
            <person name="Jeffery I.B."/>
            <person name="Cooney J.C."/>
            <person name="Kagawa T.F."/>
            <person name="Liu W."/>
            <person name="Song Y."/>
            <person name="Salvetti E."/>
            <person name="Wrobel A."/>
            <person name="Rasinkangas P."/>
            <person name="Parkhill J."/>
            <person name="Rea M.C."/>
            <person name="O'Sullivan O."/>
            <person name="Ritari J."/>
            <person name="Douillard F.P."/>
            <person name="Paul Ross R."/>
            <person name="Yang R."/>
            <person name="Briner A.E."/>
            <person name="Felis G.E."/>
            <person name="de Vos W.M."/>
            <person name="Barrangou R."/>
            <person name="Klaenhammer T.R."/>
            <person name="Caufield P.W."/>
            <person name="Cui Y."/>
            <person name="Zhang H."/>
            <person name="O'Toole P.W."/>
        </authorList>
    </citation>
    <scope>NUCLEOTIDE SEQUENCE [LARGE SCALE GENOMIC DNA]</scope>
    <source>
        <strain evidence="9 10">NBRC 103219</strain>
    </source>
</reference>
<dbReference type="PANTHER" id="PTHR11804:SF84">
    <property type="entry name" value="SACCHAROLYSIN"/>
    <property type="match status" value="1"/>
</dbReference>
<evidence type="ECO:0000313" key="10">
    <source>
        <dbReference type="Proteomes" id="UP000051886"/>
    </source>
</evidence>
<dbReference type="EC" id="3.4.24.-" evidence="6"/>
<accession>A0A0R2L4K9</accession>
<evidence type="ECO:0000259" key="8">
    <source>
        <dbReference type="Pfam" id="PF08439"/>
    </source>
</evidence>
<dbReference type="SUPFAM" id="SSF55486">
    <property type="entry name" value="Metalloproteases ('zincins'), catalytic domain"/>
    <property type="match status" value="1"/>
</dbReference>
<dbReference type="InterPro" id="IPR004438">
    <property type="entry name" value="Peptidase_M3B"/>
</dbReference>
<dbReference type="GO" id="GO:0006518">
    <property type="term" value="P:peptide metabolic process"/>
    <property type="evidence" value="ECO:0007669"/>
    <property type="project" value="TreeGrafter"/>
</dbReference>
<evidence type="ECO:0000256" key="4">
    <source>
        <dbReference type="ARBA" id="ARBA00022833"/>
    </source>
</evidence>
<comment type="similarity">
    <text evidence="6">Belongs to the peptidase M3B family.</text>
</comment>
<evidence type="ECO:0000256" key="1">
    <source>
        <dbReference type="ARBA" id="ARBA00022670"/>
    </source>
</evidence>
<dbReference type="InterPro" id="IPR045090">
    <property type="entry name" value="Pept_M3A_M3B"/>
</dbReference>
<keyword evidence="1 6" id="KW-0645">Protease</keyword>
<evidence type="ECO:0000256" key="5">
    <source>
        <dbReference type="ARBA" id="ARBA00023049"/>
    </source>
</evidence>
<gene>
    <name evidence="9" type="ORF">IV66_GL000798</name>
</gene>
<dbReference type="RefSeq" id="WP_017867355.1">
    <property type="nucleotide sequence ID" value="NZ_BJYB01000014.1"/>
</dbReference>
<evidence type="ECO:0000313" key="9">
    <source>
        <dbReference type="EMBL" id="KRN96304.1"/>
    </source>
</evidence>
<dbReference type="GO" id="GO:0006508">
    <property type="term" value="P:proteolysis"/>
    <property type="evidence" value="ECO:0007669"/>
    <property type="project" value="UniProtKB-KW"/>
</dbReference>
<dbReference type="CDD" id="cd09608">
    <property type="entry name" value="M3B_PepF"/>
    <property type="match status" value="1"/>
</dbReference>
<dbReference type="AlphaFoldDB" id="A0A0R2L4K9"/>
<dbReference type="NCBIfam" id="TIGR00181">
    <property type="entry name" value="pepF"/>
    <property type="match status" value="1"/>
</dbReference>
<evidence type="ECO:0000256" key="3">
    <source>
        <dbReference type="ARBA" id="ARBA00022801"/>
    </source>
</evidence>
<dbReference type="Gene3D" id="1.20.140.70">
    <property type="entry name" value="Oligopeptidase f, N-terminal domain"/>
    <property type="match status" value="1"/>
</dbReference>
<dbReference type="Proteomes" id="UP000051886">
    <property type="component" value="Unassembled WGS sequence"/>
</dbReference>
<keyword evidence="10" id="KW-1185">Reference proteome</keyword>
<feature type="domain" description="Oligopeptidase F N-terminal" evidence="8">
    <location>
        <begin position="117"/>
        <end position="186"/>
    </location>
</feature>
<sequence length="602" mass="69232">MSEVKKVLKRSEVPAELTWDLSIVFKTDQEFEEAFKSLQGQAHSFKKYQGTLKQGPKKLLAAVQVLLDIYRQTEKVYVYASMKNDQDTTNSRYQGMFSRTQAMVAQLEGEMSWFDPELMDLGQKKVANYLIQEPKLKEYSHMLTDILRFADHTLSSVEEKLLASMGDIFEAPEDIFSILDDADLEFEDVTDEKGDQVELTDSTYSQLIQSVDRDVREQAFNKLYTVYHQFLRTFAKTLGSHVHIQNFSAKTRNYASARQAALNKNNIPESVYDNLVDTVHQHLDLLQRYVKLRQKILQLPDLSMYDLYTPLTGKPELNYTFEEGKKIALKALSVLGSDYVAKVQEMFDNRYIDVVANKGKRGGAYSGGSYDTPPYILLNWNDDLDSLYTLVHEMGHSIHSQLTKQNQPYQYGDYSIFVAEIASTTNENLLTAYLLEHETDPVVRAYVLNYYLDGFKGTVYRQTQFAEFEQWLHEKDAAGQPLTADELSAKYLKINQKYYGQEVGSTPQIADEWARIPHFYYDFYVYQYATGFAAATTLSNNILDDRPEDTTAYLNYLRSGSSDYSVNIMKNAGVDMTQVEYLESAFAIFEQRLKELEKILVN</sequence>
<comment type="caution">
    <text evidence="9">The sequence shown here is derived from an EMBL/GenBank/DDBJ whole genome shotgun (WGS) entry which is preliminary data.</text>
</comment>
<protein>
    <recommendedName>
        <fullName evidence="6">Oligopeptidase F</fullName>
        <ecNumber evidence="6">3.4.24.-</ecNumber>
    </recommendedName>
</protein>